<dbReference type="PROSITE" id="PS50068">
    <property type="entry name" value="LDLRA_2"/>
    <property type="match status" value="1"/>
</dbReference>
<keyword evidence="8" id="KW-1185">Reference proteome</keyword>
<keyword evidence="2 3" id="KW-1015">Disulfide bond</keyword>
<gene>
    <name evidence="7" type="ORF">MEDL_65313</name>
</gene>
<dbReference type="Gene3D" id="4.10.400.10">
    <property type="entry name" value="Low-density Lipoprotein Receptor"/>
    <property type="match status" value="1"/>
</dbReference>
<feature type="domain" description="UMOD/GP2/OIT3-like D8C" evidence="6">
    <location>
        <begin position="83"/>
        <end position="172"/>
    </location>
</feature>
<comment type="caution">
    <text evidence="7">The sequence shown here is derived from an EMBL/GenBank/DDBJ whole genome shotgun (WGS) entry which is preliminary data.</text>
</comment>
<feature type="disulfide bond" evidence="3">
    <location>
        <begin position="258"/>
        <end position="273"/>
    </location>
</feature>
<dbReference type="InterPro" id="IPR002172">
    <property type="entry name" value="LDrepeatLR_classA_rpt"/>
</dbReference>
<evidence type="ECO:0000256" key="2">
    <source>
        <dbReference type="ARBA" id="ARBA00023157"/>
    </source>
</evidence>
<dbReference type="InterPro" id="IPR036055">
    <property type="entry name" value="LDL_receptor-like_sf"/>
</dbReference>
<feature type="transmembrane region" description="Helical" evidence="5">
    <location>
        <begin position="764"/>
        <end position="786"/>
    </location>
</feature>
<keyword evidence="5" id="KW-1133">Transmembrane helix</keyword>
<evidence type="ECO:0000256" key="1">
    <source>
        <dbReference type="ARBA" id="ARBA00022729"/>
    </source>
</evidence>
<protein>
    <recommendedName>
        <fullName evidence="6">UMOD/GP2/OIT3-like D8C domain-containing protein</fullName>
    </recommendedName>
</protein>
<keyword evidence="1" id="KW-0732">Signal</keyword>
<evidence type="ECO:0000313" key="7">
    <source>
        <dbReference type="EMBL" id="CAG2253792.1"/>
    </source>
</evidence>
<keyword evidence="5" id="KW-0472">Membrane</keyword>
<dbReference type="SUPFAM" id="SSF57184">
    <property type="entry name" value="Growth factor receptor domain"/>
    <property type="match status" value="1"/>
</dbReference>
<feature type="compositionally biased region" description="Polar residues" evidence="4">
    <location>
        <begin position="370"/>
        <end position="379"/>
    </location>
</feature>
<sequence>MYTYCHDKQQCIAILNLWNIETVAVFFLGLFLATSSIIHHDADSNSTFQDPCVSFSTIDDNWRYVNNTVADEHCDMDITEGWYRMDINGRPATIPTVCIKGPACGVRVPLHIEFVYDAPLPGQIEDASICGSHHIEGKWDCCVLRRMAKVKNCEGFYVYKLTSLDRCNAGYCVIGDTNDVGRFTVKTGETVHPSDYGMHGFSYSPPTNPDYDLRDNHDNHPIRTRDITSVLEDQPITCNNGYLPCLDNKECYHNATRCNNEFNCFDRSDEDNCPPVIYCPEGSYKCGNGRCAVKSDDCRQTSFSELSTNIYSPSTAYSINPQKTETIDSTTIADLETMFSVHPTTVRKHFELQSSHTTHQTNTEITTSHENTGMQSDTQRTLNHSDSAIEGIFRSTTRLTPITFTFPIRGNDRRGLHTTARTTAQHPSNPNQLSSSKIPLYSSSRSEVQSFTGLKTQTILPSSLSQKVLSSTGANSDNIYSTSSFTFPPTNIAVLSLDQPIFSSTKSVLSGESFMEIKRNSLLDLSTSSMLFGYPLSSSANSYFKLHLFDSSNSHNAVSLKTENEALTLLNAASQKTVISTTSVQNSIQAESLRNMQRPHVNNLISVDSLLFSESAERKDVSDSITPTILARKDHSRLSNGDNIHYQTEDSINQLFSASYASSVMNHLTYEEGIVFSRKISIHTEEHLPSSSISPEKTLSLSKLQSSFSSRISHFPSSLIKPSLFVQQSSSSTLKDSSTVSVWNKTTTVTPDTPRTKSLFLEHLGLFIIVPCTVCFLCISFCYIVICIRRKVQTRSWTCRQEEYYTKCEKDLLMTSHPRKSLFLENPVPDEEMLDDENQMTEKDSLRLSLEIIDICSASTASLHDSSDGYVIPISELEPTEHPHSSEDTKF</sequence>
<dbReference type="EMBL" id="CAJPWZ010003168">
    <property type="protein sequence ID" value="CAG2253792.1"/>
    <property type="molecule type" value="Genomic_DNA"/>
</dbReference>
<dbReference type="OrthoDB" id="382013at2759"/>
<proteinExistence type="predicted"/>
<dbReference type="Proteomes" id="UP000683360">
    <property type="component" value="Unassembled WGS sequence"/>
</dbReference>
<dbReference type="SMART" id="SM00192">
    <property type="entry name" value="LDLa"/>
    <property type="match status" value="1"/>
</dbReference>
<feature type="transmembrane region" description="Helical" evidence="5">
    <location>
        <begin position="12"/>
        <end position="33"/>
    </location>
</feature>
<name>A0A8S3VG07_MYTED</name>
<dbReference type="Pfam" id="PF23283">
    <property type="entry name" value="D8C_UMOD"/>
    <property type="match status" value="1"/>
</dbReference>
<evidence type="ECO:0000256" key="5">
    <source>
        <dbReference type="SAM" id="Phobius"/>
    </source>
</evidence>
<keyword evidence="5" id="KW-0812">Transmembrane</keyword>
<dbReference type="AlphaFoldDB" id="A0A8S3VG07"/>
<evidence type="ECO:0000313" key="8">
    <source>
        <dbReference type="Proteomes" id="UP000683360"/>
    </source>
</evidence>
<dbReference type="InterPro" id="IPR057774">
    <property type="entry name" value="D8C_UMOD/GP2/OIT3-like"/>
</dbReference>
<evidence type="ECO:0000256" key="4">
    <source>
        <dbReference type="SAM" id="MobiDB-lite"/>
    </source>
</evidence>
<evidence type="ECO:0000256" key="3">
    <source>
        <dbReference type="PROSITE-ProRule" id="PRU00124"/>
    </source>
</evidence>
<dbReference type="InterPro" id="IPR009030">
    <property type="entry name" value="Growth_fac_rcpt_cys_sf"/>
</dbReference>
<dbReference type="CDD" id="cd00112">
    <property type="entry name" value="LDLa"/>
    <property type="match status" value="1"/>
</dbReference>
<evidence type="ECO:0000259" key="6">
    <source>
        <dbReference type="Pfam" id="PF23283"/>
    </source>
</evidence>
<organism evidence="7 8">
    <name type="scientific">Mytilus edulis</name>
    <name type="common">Blue mussel</name>
    <dbReference type="NCBI Taxonomy" id="6550"/>
    <lineage>
        <taxon>Eukaryota</taxon>
        <taxon>Metazoa</taxon>
        <taxon>Spiralia</taxon>
        <taxon>Lophotrochozoa</taxon>
        <taxon>Mollusca</taxon>
        <taxon>Bivalvia</taxon>
        <taxon>Autobranchia</taxon>
        <taxon>Pteriomorphia</taxon>
        <taxon>Mytilida</taxon>
        <taxon>Mytiloidea</taxon>
        <taxon>Mytilidae</taxon>
        <taxon>Mytilinae</taxon>
        <taxon>Mytilus</taxon>
    </lineage>
</organism>
<reference evidence="7" key="1">
    <citation type="submission" date="2021-03" db="EMBL/GenBank/DDBJ databases">
        <authorList>
            <person name="Bekaert M."/>
        </authorList>
    </citation>
    <scope>NUCLEOTIDE SEQUENCE</scope>
</reference>
<comment type="caution">
    <text evidence="3">Lacks conserved residue(s) required for the propagation of feature annotation.</text>
</comment>
<feature type="region of interest" description="Disordered" evidence="4">
    <location>
        <begin position="353"/>
        <end position="379"/>
    </location>
</feature>
<accession>A0A8S3VG07</accession>
<feature type="compositionally biased region" description="Low complexity" evidence="4">
    <location>
        <begin position="356"/>
        <end position="369"/>
    </location>
</feature>